<sequence length="233" mass="27143">MKNKSLLFLRRKAVFICLLFFSFLFYSVDITAQQSETFKQQGFSLTFISQDKSLDPALKSRMVETFYEVYPKLVKEFNKKALKEVVFIVDTNYEGVAATSDGKVTFSSRWLKLHPEDIDVVTHEVMHIVQDYGNTNGPGWLTEGIADYVRYKFGVDNAGAHWSLPDYKAGQSYKNSYRITAKFLDWLETDGHKGMVKNMDKHLRDHTYSDELWRQYTGRTLDELWSKYTESQS</sequence>
<dbReference type="RefSeq" id="WP_128769291.1">
    <property type="nucleotide sequence ID" value="NZ_RXOC01000005.1"/>
</dbReference>
<dbReference type="EMBL" id="RXOC01000005">
    <property type="protein sequence ID" value="RXF70218.1"/>
    <property type="molecule type" value="Genomic_DNA"/>
</dbReference>
<organism evidence="1 2">
    <name type="scientific">Arcticibacter tournemirensis</name>
    <dbReference type="NCBI Taxonomy" id="699437"/>
    <lineage>
        <taxon>Bacteria</taxon>
        <taxon>Pseudomonadati</taxon>
        <taxon>Bacteroidota</taxon>
        <taxon>Sphingobacteriia</taxon>
        <taxon>Sphingobacteriales</taxon>
        <taxon>Sphingobacteriaceae</taxon>
        <taxon>Arcticibacter</taxon>
    </lineage>
</organism>
<evidence type="ECO:0000313" key="2">
    <source>
        <dbReference type="Proteomes" id="UP000290848"/>
    </source>
</evidence>
<proteinExistence type="predicted"/>
<comment type="caution">
    <text evidence="1">The sequence shown here is derived from an EMBL/GenBank/DDBJ whole genome shotgun (WGS) entry which is preliminary data.</text>
</comment>
<evidence type="ECO:0000313" key="1">
    <source>
        <dbReference type="EMBL" id="RXF70218.1"/>
    </source>
</evidence>
<dbReference type="AlphaFoldDB" id="A0A4Q0MAD4"/>
<dbReference type="Proteomes" id="UP000290848">
    <property type="component" value="Unassembled WGS sequence"/>
</dbReference>
<reference evidence="1 2" key="1">
    <citation type="submission" date="2018-12" db="EMBL/GenBank/DDBJ databases">
        <title>The Draft Genome Sequence of the Soil Bacterium Pedobacter tournemirensis R1.</title>
        <authorList>
            <person name="He J."/>
        </authorList>
    </citation>
    <scope>NUCLEOTIDE SEQUENCE [LARGE SCALE GENOMIC DNA]</scope>
    <source>
        <strain evidence="1 2">R1</strain>
    </source>
</reference>
<protein>
    <submittedName>
        <fullName evidence="1">Secretory protein</fullName>
    </submittedName>
</protein>
<dbReference type="InterPro" id="IPR007541">
    <property type="entry name" value="Uncharacterised_BSP"/>
</dbReference>
<dbReference type="SUPFAM" id="SSF55486">
    <property type="entry name" value="Metalloproteases ('zincins'), catalytic domain"/>
    <property type="match status" value="1"/>
</dbReference>
<gene>
    <name evidence="1" type="ORF">EKH83_10105</name>
</gene>
<dbReference type="PANTHER" id="PTHR33321">
    <property type="match status" value="1"/>
</dbReference>
<dbReference type="PANTHER" id="PTHR33321:SF12">
    <property type="entry name" value="PLANT BASIC SECRETORY PROTEIN (BSP) FAMILY PROTEIN"/>
    <property type="match status" value="1"/>
</dbReference>
<accession>A0A4Q0MAD4</accession>
<dbReference type="Pfam" id="PF04450">
    <property type="entry name" value="BSP"/>
    <property type="match status" value="1"/>
</dbReference>
<name>A0A4Q0MAD4_9SPHI</name>